<evidence type="ECO:0000313" key="9">
    <source>
        <dbReference type="Proteomes" id="UP001369082"/>
    </source>
</evidence>
<dbReference type="Pfam" id="PF21982">
    <property type="entry name" value="RecX_HTH1"/>
    <property type="match status" value="1"/>
</dbReference>
<dbReference type="InterPro" id="IPR036388">
    <property type="entry name" value="WH-like_DNA-bd_sf"/>
</dbReference>
<comment type="similarity">
    <text evidence="2 5">Belongs to the RecX family.</text>
</comment>
<dbReference type="Proteomes" id="UP001369082">
    <property type="component" value="Unassembled WGS sequence"/>
</dbReference>
<keyword evidence="9" id="KW-1185">Reference proteome</keyword>
<evidence type="ECO:0000256" key="4">
    <source>
        <dbReference type="ARBA" id="ARBA00022490"/>
    </source>
</evidence>
<evidence type="ECO:0000256" key="1">
    <source>
        <dbReference type="ARBA" id="ARBA00004496"/>
    </source>
</evidence>
<dbReference type="InterPro" id="IPR053924">
    <property type="entry name" value="RecX_HTH_2nd"/>
</dbReference>
<feature type="domain" description="RecX second three-helical" evidence="6">
    <location>
        <begin position="62"/>
        <end position="101"/>
    </location>
</feature>
<dbReference type="Gene3D" id="1.10.10.10">
    <property type="entry name" value="Winged helix-like DNA-binding domain superfamily/Winged helix DNA-binding domain"/>
    <property type="match status" value="2"/>
</dbReference>
<comment type="subcellular location">
    <subcellularLocation>
        <location evidence="1 5">Cytoplasm</location>
    </subcellularLocation>
</comment>
<reference evidence="8 9" key="1">
    <citation type="submission" date="2024-02" db="EMBL/GenBank/DDBJ databases">
        <title>Bacteria isolated from the canopy kelp, Nereocystis luetkeana.</title>
        <authorList>
            <person name="Pfister C.A."/>
            <person name="Younker I.T."/>
            <person name="Light S.H."/>
        </authorList>
    </citation>
    <scope>NUCLEOTIDE SEQUENCE [LARGE SCALE GENOMIC DNA]</scope>
    <source>
        <strain evidence="8 9">TI.1.05</strain>
    </source>
</reference>
<dbReference type="InterPro" id="IPR003783">
    <property type="entry name" value="Regulatory_RecX"/>
</dbReference>
<name>A0ABU9GNQ1_9GAMM</name>
<feature type="domain" description="RecX first three-helical" evidence="7">
    <location>
        <begin position="18"/>
        <end position="55"/>
    </location>
</feature>
<dbReference type="PANTHER" id="PTHR33602">
    <property type="entry name" value="REGULATORY PROTEIN RECX FAMILY PROTEIN"/>
    <property type="match status" value="1"/>
</dbReference>
<proteinExistence type="inferred from homology"/>
<evidence type="ECO:0000313" key="8">
    <source>
        <dbReference type="EMBL" id="MEL0628940.1"/>
    </source>
</evidence>
<protein>
    <recommendedName>
        <fullName evidence="3 5">Regulatory protein RecX</fullName>
    </recommendedName>
</protein>
<evidence type="ECO:0000256" key="2">
    <source>
        <dbReference type="ARBA" id="ARBA00009695"/>
    </source>
</evidence>
<dbReference type="PANTHER" id="PTHR33602:SF1">
    <property type="entry name" value="REGULATORY PROTEIN RECX FAMILY PROTEIN"/>
    <property type="match status" value="1"/>
</dbReference>
<keyword evidence="4 5" id="KW-0963">Cytoplasm</keyword>
<evidence type="ECO:0000256" key="3">
    <source>
        <dbReference type="ARBA" id="ARBA00018111"/>
    </source>
</evidence>
<accession>A0ABU9GNQ1</accession>
<dbReference type="HAMAP" id="MF_01114">
    <property type="entry name" value="RecX"/>
    <property type="match status" value="1"/>
</dbReference>
<dbReference type="Pfam" id="PF02631">
    <property type="entry name" value="RecX_HTH2"/>
    <property type="match status" value="1"/>
</dbReference>
<comment type="function">
    <text evidence="5">Modulates RecA activity.</text>
</comment>
<evidence type="ECO:0000256" key="5">
    <source>
        <dbReference type="HAMAP-Rule" id="MF_01114"/>
    </source>
</evidence>
<evidence type="ECO:0000259" key="7">
    <source>
        <dbReference type="Pfam" id="PF21982"/>
    </source>
</evidence>
<sequence>MFANKPIKIAKDIEGVRRSALWHLSRRDHSQAELLKKLQRKTDNNDWIESVINECLDFNYLNDQRFADSFIRNAQNKGHGPARIQQDLKIKGIGEPLIKKAFAENQFNYIDAAEQLLNNKYNEAIVTTNLKQKAMGFLQAKGHRFDTISLAIEAHNALYPTPSFSSVDEASSLLSKKFKHEITDSKQVNKALRYLVSNGYDYSKSNQAIKLFNQQLADEA</sequence>
<dbReference type="InterPro" id="IPR053926">
    <property type="entry name" value="RecX_HTH_1st"/>
</dbReference>
<dbReference type="EMBL" id="JBAKAZ010000012">
    <property type="protein sequence ID" value="MEL0628940.1"/>
    <property type="molecule type" value="Genomic_DNA"/>
</dbReference>
<dbReference type="RefSeq" id="WP_341596955.1">
    <property type="nucleotide sequence ID" value="NZ_JBAKAZ010000012.1"/>
</dbReference>
<comment type="caution">
    <text evidence="8">The sequence shown here is derived from an EMBL/GenBank/DDBJ whole genome shotgun (WGS) entry which is preliminary data.</text>
</comment>
<evidence type="ECO:0000259" key="6">
    <source>
        <dbReference type="Pfam" id="PF02631"/>
    </source>
</evidence>
<gene>
    <name evidence="5" type="primary">recX</name>
    <name evidence="8" type="ORF">V6256_04885</name>
</gene>
<organism evidence="8 9">
    <name type="scientific">Psychromonas aquatilis</name>
    <dbReference type="NCBI Taxonomy" id="2005072"/>
    <lineage>
        <taxon>Bacteria</taxon>
        <taxon>Pseudomonadati</taxon>
        <taxon>Pseudomonadota</taxon>
        <taxon>Gammaproteobacteria</taxon>
        <taxon>Alteromonadales</taxon>
        <taxon>Psychromonadaceae</taxon>
        <taxon>Psychromonas</taxon>
    </lineage>
</organism>